<dbReference type="Gene3D" id="3.80.10.10">
    <property type="entry name" value="Ribonuclease Inhibitor"/>
    <property type="match status" value="5"/>
</dbReference>
<evidence type="ECO:0000256" key="1">
    <source>
        <dbReference type="ARBA" id="ARBA00022614"/>
    </source>
</evidence>
<evidence type="ECO:0000256" key="3">
    <source>
        <dbReference type="SAM" id="MobiDB-lite"/>
    </source>
</evidence>
<evidence type="ECO:0000256" key="5">
    <source>
        <dbReference type="SAM" id="SignalP"/>
    </source>
</evidence>
<dbReference type="SUPFAM" id="SSF52075">
    <property type="entry name" value="Outer arm dynein light chain 1"/>
    <property type="match status" value="1"/>
</dbReference>
<dbReference type="InterPro" id="IPR003591">
    <property type="entry name" value="Leu-rich_rpt_typical-subtyp"/>
</dbReference>
<evidence type="ECO:0000313" key="7">
    <source>
        <dbReference type="Proteomes" id="UP000663828"/>
    </source>
</evidence>
<evidence type="ECO:0000256" key="2">
    <source>
        <dbReference type="ARBA" id="ARBA00022737"/>
    </source>
</evidence>
<gene>
    <name evidence="6" type="ORF">XAT740_LOCUS1773</name>
</gene>
<feature type="chain" id="PRO_5032665162" evidence="5">
    <location>
        <begin position="22"/>
        <end position="2765"/>
    </location>
</feature>
<dbReference type="SMART" id="SM00369">
    <property type="entry name" value="LRR_TYP"/>
    <property type="match status" value="11"/>
</dbReference>
<sequence>MVSRRNLFAIVTILLWTTCLCDHECNSTISNSSEMILTCLSTISYEELPLYNYTTNQLANITSIVVNGLSSNTTGPFTSIPPNLCLLPNLKSVDFSNNLLQRVDPTNALQNCLTGVVDFDVSYNSITEFPSTTIYNMGNLQYLYFQHNQLLEVPGYAFRSISNIQEMDFSYNNLTAFELWATLVQNRSDFSYNQISTITNKYFYQMPAAVSSGRSRIFSLIGNPSINLTDAIYEMYNSCDEINSFLIQSNGSEPPGLSYNLLFLEFGTIRINCSCQQSYINQMLNSFLGGVPNVASLPIHNAICSNGSRFIDNTCPEGTEIVNSSVDFSKVYPRLCKVYPNEAGSIMNVTNTTIPTSNPATYPYYVTELMSPGACFFAFSTSVSARIRCTSDLSTNSTIPSSLLSSSYLSNVTKIDFASSISSLPSYLCSLPSREIDLSNQAFTTLTDGTFPCLDWFHTVRLTHNQLTSVNMSSGNFTNLSVLDLSSNRLPIIPYSALHPTPTSLRLLNLSNNSITSIDLYVYTLKNITVDLSNNPINMSSIINTQNVTFPSQNTSVTIILPSSTNSTYVFNDQTAFNAGTCTRDSVLTYRTTLQTIYSNVVLDCSCASINLKAIFEESNSAILNYFTCSNTTNAANYTSSTLASCGSSALNFSNGLCSNQSLGWIATTSGSTTNTTTSSGVVLLTNNSNANRTGLIIGLVLGLVVFLGLVGALIALILYMRGKNASNKAATANKPVSRATAMSQVPENNLLQSRVQTRNLRSVRLEPLHSNPSNAHAPAKGIPLPFDRTKPPMNIASTYATNLYPPTNHSNLVSRSIGETSSGILSAQPSSFKNVLHPTVCSADVSNWPQLVLTCPPGTNLTELPFPTSDISVLYRITSFVARGANNTRGPFTTIPSNICWMSNLTTLDLSYNQLQDPLNIPSSVNCTIPWRTLDFSDNTLTTFPSRLFLLNRFDSVDLSNNRLTGLDLIASVLVTDIVDLRNNSITTIVNPTNFTFSSNLSSRDATLLLDGNSGIQLSDAIYEMYGACQEIVENIFLDDPVSPTPLTTSLVKLNFGSMTINCSCNQYYTIGTLNSALGGFIQGPISQLNCSNVASSFINYNCFSSTSTVNFTQVEPRLCRLDEWNVTSTSTTTTTTQTTSTSTSTSTTTSTTSTSTSTFTTTSTSTTTSQTTSTSTSTLTTTTTQTTSTSTSTTSTATTTSQTTSTSTSTTSTATTTSQTTSTSTSTTSTATTTSQTTSTSTSTTSTATTTSQTTSTSTSTTSTATTTSQTTSTSSTSTTSTATTTSQTTSTSTSTTSTATTTSQTTSTSTSTTSTATTTSQTTSTSTTTTSTATTTSQTTSTSTSTTSTATTTSQTTSTSTSTTSTATTTSQTTSTSTSTTSTATTTSQTTSTSTSTTSTATTTSQTTSTSTSTTSTATTTSQTTSTSTTTTSTATTTSQTTSTSTSTTSTATTTSQTTSTSTTTTSTATTTSQTTSTSTTTTSTATTTSASTSTTTTSTDTSQTTTTSTSTSTSHTTSTSTTTTTTDTITSTSTSTMTTSQTTSTTTGTSTTTSQTTATTATTTTTQTTSTSTSTSAITTTGTVSTTSSTSTTSTSQTTATSTSTTTSTTQTTSATSTTSTTTTSETSTTTSTSIALPQVLPVPVQVLALLLVRPKQFPLLPAPPVQAQHLRPQAHQLHRRLRQRLLLPLQLLPTQVLPPVLQRRPPIKQPPLVLARLQAKPRLLVPLRQPQQIQRRPVQPRRLHQRAKLLPPLSRPLQVLQVLVLALLLTLPVKQPPLVLLLQLRKRRLRLLVPLRQPQPIQCRPLQPRRLHQPAKLLLSLCRLLQVLQVLVLALLLALPAKQPPLVLARLQAKPRLLLPLRQPQRIQCLPLQPHTTSTSASSSTSSTTSTTSTSTSSSTTTTTDSASTTSITSTTSLSQTTSSTSSSSSSTSTSSTTSSTSSTSSSSVTATTSTTSTSTASNLNVSTCVETFSIGNTNLLLTCSSNASMSVLPINGYSLSTLNSIRTLTVQGANGERGPLYTIPPNVCFLPNLLELNVSYNRLNRLDTSFFSSNPSCLSNLQKLNADQNLITEYPSEFLTHTPNLQRLLLPNNRLTSFDLASTVLVNTAIDLSNNQISKITNNANINISKYSNPYYTAIDLSNNSAVIDVSDALFEMYGACYEVIQAFNSSASSATPVLTISLLNIDFDTSRINCSCSQYYLERSLLSTFRSNLIPSDPLSNTKCLDGSLFYNNTNILQCSNSSATFTNSSPRLCTINQNNTGVIYVNTTDNSTSTQTYPYYLTQSSNNTYCMYTFYSNGIKAAINCVDGSNNLTEISSAILTNKYFQNISQVVVNNQNSMSQLPSYLCLLPSTRIDLSNQSFAILSKDTFPCSTYNTLQYINLTDNSISIVNLTYTNWTVFDLSSNNLTQLPYTLLNLNQSSIQSRESSSRTLDVSFNQIPQLDLFAYTYPSISINLESNSFTKTTNGYNVIKNVQRQSLRSGPVSSNVDLPSQSRFLVNDQLAQNYNTCDSRTLINLINILQYMKNDGVTVELECQCSSIYLNEYLLLYNSSDKLTNRFSCSNTSTLNETQFNSLAESDCLNNITLSSDRLCQFASRVSLAASSPSSDNGRLLAIILGSILGSIAFIALLALLICCLCRKRKKSPEKSNMTVMSRPPTGGNGSHDDYATARSLRSPPHHVTAHNSRLSPVSENLPEIGEYSLSRHEPIHIRDSIDSLQQDVFEQRERNRQLRQPPIDYDTGRSFRHLGNPSPNSSYT</sequence>
<dbReference type="InterPro" id="IPR032675">
    <property type="entry name" value="LRR_dom_sf"/>
</dbReference>
<keyword evidence="2" id="KW-0677">Repeat</keyword>
<keyword evidence="4" id="KW-1133">Transmembrane helix</keyword>
<dbReference type="EMBL" id="CAJNOR010000056">
    <property type="protein sequence ID" value="CAF0777191.1"/>
    <property type="molecule type" value="Genomic_DNA"/>
</dbReference>
<feature type="region of interest" description="Disordered" evidence="3">
    <location>
        <begin position="1132"/>
        <end position="1638"/>
    </location>
</feature>
<dbReference type="Proteomes" id="UP000663828">
    <property type="component" value="Unassembled WGS sequence"/>
</dbReference>
<dbReference type="InterPro" id="IPR001611">
    <property type="entry name" value="Leu-rich_rpt"/>
</dbReference>
<proteinExistence type="predicted"/>
<feature type="region of interest" description="Disordered" evidence="3">
    <location>
        <begin position="2732"/>
        <end position="2765"/>
    </location>
</feature>
<dbReference type="PANTHER" id="PTHR45712:SF22">
    <property type="entry name" value="INSULIN-LIKE GROWTH FACTOR-BINDING PROTEIN COMPLEX ACID LABILE SUBUNIT"/>
    <property type="match status" value="1"/>
</dbReference>
<keyword evidence="7" id="KW-1185">Reference proteome</keyword>
<feature type="signal peptide" evidence="5">
    <location>
        <begin position="1"/>
        <end position="21"/>
    </location>
</feature>
<feature type="transmembrane region" description="Helical" evidence="4">
    <location>
        <begin position="2620"/>
        <end position="2646"/>
    </location>
</feature>
<keyword evidence="4" id="KW-0812">Transmembrane</keyword>
<feature type="transmembrane region" description="Helical" evidence="4">
    <location>
        <begin position="696"/>
        <end position="720"/>
    </location>
</feature>
<protein>
    <submittedName>
        <fullName evidence="6">Uncharacterized protein</fullName>
    </submittedName>
</protein>
<feature type="region of interest" description="Disordered" evidence="3">
    <location>
        <begin position="1878"/>
        <end position="1965"/>
    </location>
</feature>
<reference evidence="6" key="1">
    <citation type="submission" date="2021-02" db="EMBL/GenBank/DDBJ databases">
        <authorList>
            <person name="Nowell W R."/>
        </authorList>
    </citation>
    <scope>NUCLEOTIDE SEQUENCE</scope>
</reference>
<keyword evidence="1" id="KW-0433">Leucine-rich repeat</keyword>
<dbReference type="SMART" id="SM00365">
    <property type="entry name" value="LRR_SD22"/>
    <property type="match status" value="5"/>
</dbReference>
<dbReference type="Pfam" id="PF13855">
    <property type="entry name" value="LRR_8"/>
    <property type="match status" value="1"/>
</dbReference>
<keyword evidence="4" id="KW-0472">Membrane</keyword>
<dbReference type="PANTHER" id="PTHR45712">
    <property type="entry name" value="AGAP008170-PA"/>
    <property type="match status" value="1"/>
</dbReference>
<evidence type="ECO:0000256" key="4">
    <source>
        <dbReference type="SAM" id="Phobius"/>
    </source>
</evidence>
<dbReference type="InterPro" id="IPR050333">
    <property type="entry name" value="SLRP"/>
</dbReference>
<keyword evidence="5" id="KW-0732">Signal</keyword>
<organism evidence="6 7">
    <name type="scientific">Adineta ricciae</name>
    <name type="common">Rotifer</name>
    <dbReference type="NCBI Taxonomy" id="249248"/>
    <lineage>
        <taxon>Eukaryota</taxon>
        <taxon>Metazoa</taxon>
        <taxon>Spiralia</taxon>
        <taxon>Gnathifera</taxon>
        <taxon>Rotifera</taxon>
        <taxon>Eurotatoria</taxon>
        <taxon>Bdelloidea</taxon>
        <taxon>Adinetida</taxon>
        <taxon>Adinetidae</taxon>
        <taxon>Adineta</taxon>
    </lineage>
</organism>
<evidence type="ECO:0000313" key="6">
    <source>
        <dbReference type="EMBL" id="CAF0777191.1"/>
    </source>
</evidence>
<dbReference type="SUPFAM" id="SSF52058">
    <property type="entry name" value="L domain-like"/>
    <property type="match status" value="2"/>
</dbReference>
<feature type="region of interest" description="Disordered" evidence="3">
    <location>
        <begin position="2654"/>
        <end position="2699"/>
    </location>
</feature>
<comment type="caution">
    <text evidence="6">The sequence shown here is derived from an EMBL/GenBank/DDBJ whole genome shotgun (WGS) entry which is preliminary data.</text>
</comment>
<name>A0A813R2N2_ADIRI</name>
<dbReference type="SUPFAM" id="SSF52047">
    <property type="entry name" value="RNI-like"/>
    <property type="match status" value="1"/>
</dbReference>
<accession>A0A813R2N2</accession>
<feature type="compositionally biased region" description="Polar residues" evidence="3">
    <location>
        <begin position="2690"/>
        <end position="2699"/>
    </location>
</feature>
<dbReference type="PROSITE" id="PS51450">
    <property type="entry name" value="LRR"/>
    <property type="match status" value="4"/>
</dbReference>